<gene>
    <name evidence="1" type="ORF">CDL15_Pgr028938</name>
</gene>
<protein>
    <submittedName>
        <fullName evidence="1">Uncharacterized protein</fullName>
    </submittedName>
</protein>
<dbReference type="Proteomes" id="UP000197138">
    <property type="component" value="Unassembled WGS sequence"/>
</dbReference>
<dbReference type="AlphaFoldDB" id="A0A218WYL7"/>
<sequence>MFFCCSYIASDSWQGKAIARAWNSVSEGFAWLLGCGHRVRFWSDPWVPGCAALSAVSLQDLEAEHSEQLIADCVDGSGHWKWAEFGHFIDHSTALKIAAIKPPRPDDPPDHLYWSRISSGIFSVSSAYCMLVSDMWNDSLILWKLIWRWRGPERIHSFLWLVAHDRLLTES</sequence>
<comment type="caution">
    <text evidence="1">The sequence shown here is derived from an EMBL/GenBank/DDBJ whole genome shotgun (WGS) entry which is preliminary data.</text>
</comment>
<dbReference type="PANTHER" id="PTHR36617:SF15">
    <property type="entry name" value="REVERSE TRANSCRIPTASE ZINC-BINDING DOMAIN-CONTAINING PROTEIN"/>
    <property type="match status" value="1"/>
</dbReference>
<organism evidence="1 2">
    <name type="scientific">Punica granatum</name>
    <name type="common">Pomegranate</name>
    <dbReference type="NCBI Taxonomy" id="22663"/>
    <lineage>
        <taxon>Eukaryota</taxon>
        <taxon>Viridiplantae</taxon>
        <taxon>Streptophyta</taxon>
        <taxon>Embryophyta</taxon>
        <taxon>Tracheophyta</taxon>
        <taxon>Spermatophyta</taxon>
        <taxon>Magnoliopsida</taxon>
        <taxon>eudicotyledons</taxon>
        <taxon>Gunneridae</taxon>
        <taxon>Pentapetalae</taxon>
        <taxon>rosids</taxon>
        <taxon>malvids</taxon>
        <taxon>Myrtales</taxon>
        <taxon>Lythraceae</taxon>
        <taxon>Punica</taxon>
    </lineage>
</organism>
<dbReference type="EMBL" id="MTKT01002590">
    <property type="protein sequence ID" value="OWM77301.1"/>
    <property type="molecule type" value="Genomic_DNA"/>
</dbReference>
<dbReference type="PANTHER" id="PTHR36617">
    <property type="entry name" value="PROTEIN, PUTATIVE-RELATED"/>
    <property type="match status" value="1"/>
</dbReference>
<reference evidence="2" key="1">
    <citation type="journal article" date="2017" name="Plant J.">
        <title>The pomegranate (Punica granatum L.) genome and the genomics of punicalagin biosynthesis.</title>
        <authorList>
            <person name="Qin G."/>
            <person name="Xu C."/>
            <person name="Ming R."/>
            <person name="Tang H."/>
            <person name="Guyot R."/>
            <person name="Kramer E.M."/>
            <person name="Hu Y."/>
            <person name="Yi X."/>
            <person name="Qi Y."/>
            <person name="Xu X."/>
            <person name="Gao Z."/>
            <person name="Pan H."/>
            <person name="Jian J."/>
            <person name="Tian Y."/>
            <person name="Yue Z."/>
            <person name="Xu Y."/>
        </authorList>
    </citation>
    <scope>NUCLEOTIDE SEQUENCE [LARGE SCALE GENOMIC DNA]</scope>
    <source>
        <strain evidence="2">cv. Dabenzi</strain>
    </source>
</reference>
<accession>A0A218WYL7</accession>
<proteinExistence type="predicted"/>
<evidence type="ECO:0000313" key="2">
    <source>
        <dbReference type="Proteomes" id="UP000197138"/>
    </source>
</evidence>
<name>A0A218WYL7_PUNGR</name>
<evidence type="ECO:0000313" key="1">
    <source>
        <dbReference type="EMBL" id="OWM77301.1"/>
    </source>
</evidence>